<proteinExistence type="inferred from homology"/>
<dbReference type="GO" id="GO:0005975">
    <property type="term" value="P:carbohydrate metabolic process"/>
    <property type="evidence" value="ECO:0007669"/>
    <property type="project" value="InterPro"/>
</dbReference>
<dbReference type="SMART" id="SM00642">
    <property type="entry name" value="Aamy"/>
    <property type="match status" value="1"/>
</dbReference>
<dbReference type="PANTHER" id="PTHR38784">
    <property type="entry name" value="SUCROSE PHOSPHORYLASE"/>
    <property type="match status" value="1"/>
</dbReference>
<dbReference type="EC" id="2.4.1.7" evidence="8"/>
<dbReference type="SUPFAM" id="SSF51445">
    <property type="entry name" value="(Trans)glycosidases"/>
    <property type="match status" value="1"/>
</dbReference>
<feature type="binding site" evidence="5">
    <location>
        <begin position="195"/>
        <end position="197"/>
    </location>
    <ligand>
        <name>substrate</name>
    </ligand>
</feature>
<name>A0AAW7Z3B9_9ALTE</name>
<reference evidence="8" key="2">
    <citation type="submission" date="2023-07" db="EMBL/GenBank/DDBJ databases">
        <title>Genome content predicts the carbon catabolic preferences of heterotrophic bacteria.</title>
        <authorList>
            <person name="Gralka M."/>
        </authorList>
    </citation>
    <scope>NUCLEOTIDE SEQUENCE</scope>
    <source>
        <strain evidence="8">F2M12</strain>
    </source>
</reference>
<feature type="binding site" evidence="5">
    <location>
        <position position="401"/>
    </location>
    <ligand>
        <name>substrate</name>
    </ligand>
</feature>
<feature type="active site" description="Nucleophile" evidence="4">
    <location>
        <position position="197"/>
    </location>
</feature>
<dbReference type="KEGG" id="asq:AVL57_15465"/>
<evidence type="ECO:0000313" key="9">
    <source>
        <dbReference type="Proteomes" id="UP000056750"/>
    </source>
</evidence>
<evidence type="ECO:0000256" key="1">
    <source>
        <dbReference type="ARBA" id="ARBA00008452"/>
    </source>
</evidence>
<keyword evidence="2 8" id="KW-0328">Glycosyltransferase</keyword>
<dbReference type="NCBIfam" id="TIGR03852">
    <property type="entry name" value="sucrose_gtfA"/>
    <property type="match status" value="1"/>
</dbReference>
<feature type="binding site" evidence="5">
    <location>
        <begin position="294"/>
        <end position="295"/>
    </location>
    <ligand>
        <name>substrate</name>
    </ligand>
</feature>
<feature type="binding site" evidence="5">
    <location>
        <position position="52"/>
    </location>
    <ligand>
        <name>substrate</name>
    </ligand>
</feature>
<feature type="binding site" evidence="5">
    <location>
        <position position="237"/>
    </location>
    <ligand>
        <name>substrate</name>
    </ligand>
</feature>
<dbReference type="AlphaFoldDB" id="A0AAW7Z3B9"/>
<dbReference type="Proteomes" id="UP001170717">
    <property type="component" value="Unassembled WGS sequence"/>
</dbReference>
<organism evidence="8 10">
    <name type="scientific">Alteromonas stellipolaris</name>
    <dbReference type="NCBI Taxonomy" id="233316"/>
    <lineage>
        <taxon>Bacteria</taxon>
        <taxon>Pseudomonadati</taxon>
        <taxon>Pseudomonadota</taxon>
        <taxon>Gammaproteobacteria</taxon>
        <taxon>Alteromonadales</taxon>
        <taxon>Alteromonadaceae</taxon>
        <taxon>Alteromonas/Salinimonas group</taxon>
        <taxon>Alteromonas</taxon>
    </lineage>
</organism>
<dbReference type="Gene3D" id="3.20.20.80">
    <property type="entry name" value="Glycosidases"/>
    <property type="match status" value="1"/>
</dbReference>
<reference evidence="7 9" key="1">
    <citation type="submission" date="2015-12" db="EMBL/GenBank/DDBJ databases">
        <title>Intraspecies pangenome expansion in the marine bacterium Alteromonas.</title>
        <authorList>
            <person name="Lopez-Perez M."/>
            <person name="Rodriguez-Valera F."/>
        </authorList>
    </citation>
    <scope>NUCLEOTIDE SEQUENCE [LARGE SCALE GENOMIC DNA]</scope>
    <source>
        <strain evidence="7 9">LMG 21861</strain>
    </source>
</reference>
<dbReference type="PIRSF" id="PIRSF003059">
    <property type="entry name" value="Sucrose_phosphorylase"/>
    <property type="match status" value="1"/>
</dbReference>
<feature type="domain" description="Glycosyl hydrolase family 13 catalytic" evidence="6">
    <location>
        <begin position="8"/>
        <end position="429"/>
    </location>
</feature>
<dbReference type="InterPro" id="IPR045857">
    <property type="entry name" value="O16G_dom_2"/>
</dbReference>
<dbReference type="RefSeq" id="WP_057790297.1">
    <property type="nucleotide sequence ID" value="NZ_CAXIBE010000142.1"/>
</dbReference>
<feature type="binding site" evidence="5">
    <location>
        <begin position="344"/>
        <end position="347"/>
    </location>
    <ligand>
        <name>substrate</name>
    </ligand>
</feature>
<dbReference type="PANTHER" id="PTHR38784:SF1">
    <property type="entry name" value="SUCROSE PHOSPHORYLASE"/>
    <property type="match status" value="1"/>
</dbReference>
<dbReference type="SMR" id="A0AAW7Z3B9"/>
<dbReference type="EMBL" id="CP013926">
    <property type="protein sequence ID" value="AMJ75235.1"/>
    <property type="molecule type" value="Genomic_DNA"/>
</dbReference>
<dbReference type="CDD" id="cd11355">
    <property type="entry name" value="AmyAc_Sucrose_phosphorylase"/>
    <property type="match status" value="1"/>
</dbReference>
<feature type="binding site" evidence="5">
    <location>
        <position position="90"/>
    </location>
    <ligand>
        <name>substrate</name>
    </ligand>
</feature>
<evidence type="ECO:0000259" key="6">
    <source>
        <dbReference type="SMART" id="SM00642"/>
    </source>
</evidence>
<keyword evidence="3 8" id="KW-0808">Transferase</keyword>
<evidence type="ECO:0000256" key="5">
    <source>
        <dbReference type="PIRSR" id="PIRSR003059-2"/>
    </source>
</evidence>
<accession>A0AAW7Z3B9</accession>
<evidence type="ECO:0000313" key="10">
    <source>
        <dbReference type="Proteomes" id="UP001170717"/>
    </source>
</evidence>
<dbReference type="InterPro" id="IPR006047">
    <property type="entry name" value="GH13_cat_dom"/>
</dbReference>
<evidence type="ECO:0000256" key="4">
    <source>
        <dbReference type="PIRSR" id="PIRSR003059-1"/>
    </source>
</evidence>
<keyword evidence="9" id="KW-1185">Reference proteome</keyword>
<evidence type="ECO:0000313" key="7">
    <source>
        <dbReference type="EMBL" id="AMJ75235.1"/>
    </source>
</evidence>
<dbReference type="Gene3D" id="3.90.400.10">
    <property type="entry name" value="Oligo-1,6-glucosidase, Domain 2"/>
    <property type="match status" value="1"/>
</dbReference>
<gene>
    <name evidence="8" type="primary">gtfA</name>
    <name evidence="7" type="ORF">AVL57_15465</name>
    <name evidence="8" type="ORF">Q4527_11070</name>
</gene>
<protein>
    <submittedName>
        <fullName evidence="8">Sucrose phosphorylase</fullName>
        <ecNumber evidence="8">2.4.1.7</ecNumber>
    </submittedName>
</protein>
<dbReference type="GO" id="GO:0009018">
    <property type="term" value="F:sucrose phosphorylase activity"/>
    <property type="evidence" value="ECO:0007669"/>
    <property type="project" value="UniProtKB-EC"/>
</dbReference>
<dbReference type="Pfam" id="PF00128">
    <property type="entry name" value="Alpha-amylase"/>
    <property type="match status" value="1"/>
</dbReference>
<comment type="similarity">
    <text evidence="1">Belongs to the glycosyl hydrolase 13 family. Sucrose phosphorylase subfamily.</text>
</comment>
<evidence type="ECO:0000256" key="2">
    <source>
        <dbReference type="ARBA" id="ARBA00022676"/>
    </source>
</evidence>
<dbReference type="InterPro" id="IPR017853">
    <property type="entry name" value="GH"/>
</dbReference>
<dbReference type="InterPro" id="IPR016377">
    <property type="entry name" value="Sucrose_GGa_phosphorylase-rel"/>
</dbReference>
<feature type="active site" description="Proton donor" evidence="4">
    <location>
        <position position="237"/>
    </location>
</feature>
<evidence type="ECO:0000313" key="8">
    <source>
        <dbReference type="EMBL" id="MDO6577938.1"/>
    </source>
</evidence>
<dbReference type="Proteomes" id="UP000056750">
    <property type="component" value="Chromosome"/>
</dbReference>
<dbReference type="EMBL" id="JAUOQI010000006">
    <property type="protein sequence ID" value="MDO6577938.1"/>
    <property type="molecule type" value="Genomic_DNA"/>
</dbReference>
<sequence length="493" mass="54618">MPLRNGVQLITYADRLGEGNMSGLNTLLNTKLKGLFTGVHILPFYYPFDGEDAGFDPIDHTTVDSRLGSWADVKQVGESMNIMADLIVNHMSAQSEPFLDVIKHGRESQYWPLFLTKQSVFSEDDAANTANIAKVFRPRPTPFFSEYELDNKEVVPFWTTFTANQIDIDVESDLGKAYLESILEAFTKSNVDLIRLDAAGYAIKRAGTNCFMLEETFEFIEALSKRAHEMGIQSLVEIHSHFETQIAIASRCDSVYDFALPPLVLHTLFSKDASALAHWLSISPRNCFTVLDTHDGIGIVDVGASGDKPGLLTHSQIDNLVETIHVNSDGESRKATGEAASNVDLYQINCTYYDALGKDDYKYLLARAIQFFSPGIPQVYYAGLLGATNDMKLLEKTNVGRDINRPYLSESDIDEALTKPVVKGLVELIHVRNNTNAFNGDFSVTEDTGTLLLVWTLDEDRAELRVEMSTLDATITLLEGGLKSTLSLAKLTA</sequence>
<dbReference type="InterPro" id="IPR022527">
    <property type="entry name" value="Sucrose_phospho"/>
</dbReference>
<evidence type="ECO:0000256" key="3">
    <source>
        <dbReference type="ARBA" id="ARBA00022679"/>
    </source>
</evidence>